<proteinExistence type="inferred from homology"/>
<dbReference type="STRING" id="871271.ZICARI_124"/>
<dbReference type="InterPro" id="IPR005225">
    <property type="entry name" value="Small_GTP-bd"/>
</dbReference>
<evidence type="ECO:0000313" key="8">
    <source>
        <dbReference type="Proteomes" id="UP000001303"/>
    </source>
</evidence>
<evidence type="ECO:0000256" key="1">
    <source>
        <dbReference type="ARBA" id="ARBA00008279"/>
    </source>
</evidence>
<accession>E0TIV9</accession>
<dbReference type="InterPro" id="IPR027417">
    <property type="entry name" value="P-loop_NTPase"/>
</dbReference>
<dbReference type="PANTHER" id="PTHR43834:SF2">
    <property type="entry name" value="GTPASE DER"/>
    <property type="match status" value="1"/>
</dbReference>
<dbReference type="KEGG" id="zin:ZICARI_124"/>
<reference evidence="7 8" key="1">
    <citation type="journal article" date="2010" name="Genome Biol. Evol.">
        <title>Functional convergence in reduced genomes of bacterial symbionts spanning 200 My of evolution.</title>
        <authorList>
            <person name="McCutcheon J.P."/>
            <person name="Moran N.A."/>
        </authorList>
    </citation>
    <scope>NUCLEOTIDE SEQUENCE [LARGE SCALE GENOMIC DNA]</scope>
    <source>
        <strain evidence="7 8">CARI</strain>
    </source>
</reference>
<evidence type="ECO:0000256" key="4">
    <source>
        <dbReference type="ARBA" id="ARBA00022737"/>
    </source>
</evidence>
<name>E0TIV9_ZINIC</name>
<dbReference type="Gene3D" id="3.40.50.300">
    <property type="entry name" value="P-loop containing nucleotide triphosphate hydrolases"/>
    <property type="match status" value="2"/>
</dbReference>
<keyword evidence="4" id="KW-0677">Repeat</keyword>
<dbReference type="InterPro" id="IPR016484">
    <property type="entry name" value="GTPase_Der"/>
</dbReference>
<dbReference type="EMBL" id="CP002161">
    <property type="protein sequence ID" value="ADM89736.1"/>
    <property type="molecule type" value="Genomic_DNA"/>
</dbReference>
<evidence type="ECO:0000256" key="2">
    <source>
        <dbReference type="ARBA" id="ARBA00020953"/>
    </source>
</evidence>
<dbReference type="AlphaFoldDB" id="E0TIV9"/>
<evidence type="ECO:0000256" key="3">
    <source>
        <dbReference type="ARBA" id="ARBA00022517"/>
    </source>
</evidence>
<gene>
    <name evidence="7" type="primary">engA</name>
    <name evidence="7" type="ordered locus">ZICARI_124</name>
</gene>
<dbReference type="HOGENOM" id="CLU_016077_5_1_4"/>
<sequence length="421" mass="50125">MCFIICLIGNHKVGKSTIFNKLTNTKNAIISNKKYFTTDRKYGICNFKKFKFKIIDTPPFNFFYNNSILSKKLKFQIKIAISESNIILFIVDNKKGLTYNDIFLSDYLKKKNKKIILIINKFENNLINNLKLIDFYNLNYKNIIKFSNNISINNLINKIIKNKNKNKIKNKKFIKVIILGKTNVGKSTLLNKIINKNRLLIYDLNNTTKNYIEIEYIYNKNNYLFLDTIGFNKKINNIYFKKNIKIIKKSNLILFLIDSKNKITNFEFKILKYIYKLRKSLLILINKCDLINKNEKKNYKRNIKKKLKFLYYTKFKFISAKNNLGINNIIKKIYNIYISSIFKFNTYNLNKNLIKLNKISLLKKNIKLKFAHQGSIKPLKIIIHSKILNKNNKKKCILYIEKYFYKIYSLFCTPINIIINN</sequence>
<comment type="similarity">
    <text evidence="1">Belongs to the TRAFAC class TrmE-Era-EngA-EngB-Septin-like GTPase superfamily. EngA (Der) GTPase family.</text>
</comment>
<evidence type="ECO:0000313" key="7">
    <source>
        <dbReference type="EMBL" id="ADM89736.1"/>
    </source>
</evidence>
<dbReference type="PRINTS" id="PR00449">
    <property type="entry name" value="RASTRNSFRMNG"/>
</dbReference>
<organism evidence="7 8">
    <name type="scientific">Zinderia insecticola (strain CARI)</name>
    <dbReference type="NCBI Taxonomy" id="871271"/>
    <lineage>
        <taxon>Bacteria</taxon>
        <taxon>Pseudomonadati</taxon>
        <taxon>Pseudomonadota</taxon>
        <taxon>Betaproteobacteria</taxon>
        <taxon>Burkholderiales</taxon>
        <taxon>Oxalobacteraceae</taxon>
        <taxon>Candidatus Zinderia</taxon>
    </lineage>
</organism>
<dbReference type="GO" id="GO:0005525">
    <property type="term" value="F:GTP binding"/>
    <property type="evidence" value="ECO:0007669"/>
    <property type="project" value="InterPro"/>
</dbReference>
<dbReference type="SUPFAM" id="SSF52540">
    <property type="entry name" value="P-loop containing nucleoside triphosphate hydrolases"/>
    <property type="match status" value="2"/>
</dbReference>
<dbReference type="InterPro" id="IPR006073">
    <property type="entry name" value="GTP-bd"/>
</dbReference>
<dbReference type="Proteomes" id="UP000001303">
    <property type="component" value="Chromosome"/>
</dbReference>
<evidence type="ECO:0000259" key="6">
    <source>
        <dbReference type="Pfam" id="PF01926"/>
    </source>
</evidence>
<dbReference type="GO" id="GO:0042254">
    <property type="term" value="P:ribosome biogenesis"/>
    <property type="evidence" value="ECO:0007669"/>
    <property type="project" value="UniProtKB-KW"/>
</dbReference>
<keyword evidence="3" id="KW-0690">Ribosome biogenesis</keyword>
<dbReference type="NCBIfam" id="TIGR00231">
    <property type="entry name" value="small_GTP"/>
    <property type="match status" value="1"/>
</dbReference>
<keyword evidence="8" id="KW-1185">Reference proteome</keyword>
<dbReference type="PANTHER" id="PTHR43834">
    <property type="entry name" value="GTPASE DER"/>
    <property type="match status" value="1"/>
</dbReference>
<feature type="domain" description="G" evidence="6">
    <location>
        <begin position="175"/>
        <end position="287"/>
    </location>
</feature>
<protein>
    <recommendedName>
        <fullName evidence="2">GTPase Der</fullName>
    </recommendedName>
    <alternativeName>
        <fullName evidence="5">GTP-binding protein EngA</fullName>
    </alternativeName>
</protein>
<dbReference type="Pfam" id="PF01926">
    <property type="entry name" value="MMR_HSR1"/>
    <property type="match status" value="2"/>
</dbReference>
<evidence type="ECO:0000256" key="5">
    <source>
        <dbReference type="ARBA" id="ARBA00032345"/>
    </source>
</evidence>
<feature type="domain" description="G" evidence="6">
    <location>
        <begin position="5"/>
        <end position="121"/>
    </location>
</feature>
<dbReference type="PIRSF" id="PIRSF006485">
    <property type="entry name" value="GTP-binding_EngA"/>
    <property type="match status" value="1"/>
</dbReference>